<dbReference type="AlphaFoldDB" id="A0A7D4UIB0"/>
<name>A0A7D4UIB0_9MICO</name>
<dbReference type="Pfam" id="PF05960">
    <property type="entry name" value="DUF885"/>
    <property type="match status" value="1"/>
</dbReference>
<evidence type="ECO:0000313" key="1">
    <source>
        <dbReference type="EMBL" id="QKJ19528.1"/>
    </source>
</evidence>
<reference evidence="1 2" key="1">
    <citation type="submission" date="2020-05" db="EMBL/GenBank/DDBJ databases">
        <title>Strain PA2F3 complete genome.</title>
        <authorList>
            <person name="Kim Y.-S."/>
            <person name="Kim S.-J."/>
            <person name="Jung H.-k."/>
            <person name="Kim S.-E."/>
            <person name="Kim K.-H."/>
        </authorList>
    </citation>
    <scope>NUCLEOTIDE SEQUENCE [LARGE SCALE GENOMIC DNA]</scope>
    <source>
        <strain evidence="1 2">PA2F3</strain>
    </source>
</reference>
<dbReference type="InterPro" id="IPR010281">
    <property type="entry name" value="DUF885"/>
</dbReference>
<dbReference type="PANTHER" id="PTHR33361">
    <property type="entry name" value="GLR0591 PROTEIN"/>
    <property type="match status" value="1"/>
</dbReference>
<organism evidence="1 2">
    <name type="scientific">Microbacterium hominis</name>
    <dbReference type="NCBI Taxonomy" id="162426"/>
    <lineage>
        <taxon>Bacteria</taxon>
        <taxon>Bacillati</taxon>
        <taxon>Actinomycetota</taxon>
        <taxon>Actinomycetes</taxon>
        <taxon>Micrococcales</taxon>
        <taxon>Microbacteriaceae</taxon>
        <taxon>Microbacterium</taxon>
    </lineage>
</organism>
<dbReference type="Proteomes" id="UP000502498">
    <property type="component" value="Chromosome"/>
</dbReference>
<dbReference type="EMBL" id="CP054038">
    <property type="protein sequence ID" value="QKJ19528.1"/>
    <property type="molecule type" value="Genomic_DNA"/>
</dbReference>
<accession>A0A7D4UIB0</accession>
<dbReference type="RefSeq" id="WP_172989967.1">
    <property type="nucleotide sequence ID" value="NZ_CP054038.1"/>
</dbReference>
<gene>
    <name evidence="1" type="ORF">HQM25_09240</name>
</gene>
<dbReference type="PANTHER" id="PTHR33361:SF2">
    <property type="entry name" value="DUF885 DOMAIN-CONTAINING PROTEIN"/>
    <property type="match status" value="1"/>
</dbReference>
<protein>
    <submittedName>
        <fullName evidence="1">DUF885 domain-containing protein</fullName>
    </submittedName>
</protein>
<proteinExistence type="predicted"/>
<evidence type="ECO:0000313" key="2">
    <source>
        <dbReference type="Proteomes" id="UP000502498"/>
    </source>
</evidence>
<sequence>MSESRTPTPIDQIADAWVDTLAELEPMLATYIGRSEHNHRFGDQSPEGHARLADAARGTLTALQAASPVDDIDAVTQDDLSRELQLHLDLHEAKWHLRDLNVIASPAQELRSVFDLMPTDTADDWATVSTRLKALPEAIDGYIATLREGIREGIVPARRQVEEVVTQIARYTADTGFFASFAANAAPADGQLPASLARDLADSAGAARVAYDALAAFLGGELAPAAHEKDAVGRELYALHSRRFLGAEIDLDETYEWGVEELARMVAEQESIADEILPGASVAEAVAFLEKDAARKLHGTEALQKWMQETSDRAVEELGRTHFDIAEPIRKLECMIAPTQEGGIYYTGPTDDFSRPGRMWWSVPEGVTEFDTWRELTTVYHEGVPGHHLQIAQAVYNRAQLNSWRRLLGGTSGHAEGWALYAERLMEQLGYLDDPADRLGMLDGQRMRAARVALDLGVHLEKPRPDGEGTWDAAYALEFMRANVNMPDEFVRFEVNRYLGWPGQAPSYKVGQRIWEQLRDELAEREGTAFSIKQFHKRALDIGGVGLDTLRAALLR</sequence>